<evidence type="ECO:0000256" key="2">
    <source>
        <dbReference type="ARBA" id="ARBA00023242"/>
    </source>
</evidence>
<gene>
    <name evidence="5" type="ORF">MPUS1402_LOCUS6069</name>
    <name evidence="6" type="ORF">MPUS1402_LOCUS6070</name>
</gene>
<accession>A0A6U0I6A2</accession>
<organism evidence="6">
    <name type="scientific">Micromonas pusilla</name>
    <name type="common">Picoplanktonic green alga</name>
    <name type="synonym">Chromulina pusilla</name>
    <dbReference type="NCBI Taxonomy" id="38833"/>
    <lineage>
        <taxon>Eukaryota</taxon>
        <taxon>Viridiplantae</taxon>
        <taxon>Chlorophyta</taxon>
        <taxon>Mamiellophyceae</taxon>
        <taxon>Mamiellales</taxon>
        <taxon>Mamiellaceae</taxon>
        <taxon>Micromonas</taxon>
    </lineage>
</organism>
<reference evidence="6" key="1">
    <citation type="submission" date="2021-01" db="EMBL/GenBank/DDBJ databases">
        <authorList>
            <person name="Corre E."/>
            <person name="Pelletier E."/>
            <person name="Niang G."/>
            <person name="Scheremetjew M."/>
            <person name="Finn R."/>
            <person name="Kale V."/>
            <person name="Holt S."/>
            <person name="Cochrane G."/>
            <person name="Meng A."/>
            <person name="Brown T."/>
            <person name="Cohen L."/>
        </authorList>
    </citation>
    <scope>NUCLEOTIDE SEQUENCE</scope>
    <source>
        <strain evidence="6">RCC1614</strain>
    </source>
</reference>
<dbReference type="InterPro" id="IPR006906">
    <property type="entry name" value="Timeless_N"/>
</dbReference>
<dbReference type="Pfam" id="PF04821">
    <property type="entry name" value="TIMELESS"/>
    <property type="match status" value="1"/>
</dbReference>
<proteinExistence type="predicted"/>
<evidence type="ECO:0000256" key="1">
    <source>
        <dbReference type="ARBA" id="ARBA00004123"/>
    </source>
</evidence>
<dbReference type="InterPro" id="IPR044998">
    <property type="entry name" value="Timeless"/>
</dbReference>
<dbReference type="EMBL" id="HBDY01008202">
    <property type="protein sequence ID" value="CAD8238195.1"/>
    <property type="molecule type" value="Transcribed_RNA"/>
</dbReference>
<dbReference type="GO" id="GO:0031298">
    <property type="term" value="C:replication fork protection complex"/>
    <property type="evidence" value="ECO:0007669"/>
    <property type="project" value="TreeGrafter"/>
</dbReference>
<comment type="subcellular location">
    <subcellularLocation>
        <location evidence="1">Nucleus</location>
    </subcellularLocation>
</comment>
<dbReference type="GO" id="GO:0006281">
    <property type="term" value="P:DNA repair"/>
    <property type="evidence" value="ECO:0007669"/>
    <property type="project" value="TreeGrafter"/>
</dbReference>
<dbReference type="GO" id="GO:0043111">
    <property type="term" value="P:replication fork arrest"/>
    <property type="evidence" value="ECO:0007669"/>
    <property type="project" value="TreeGrafter"/>
</dbReference>
<keyword evidence="3" id="KW-0131">Cell cycle</keyword>
<evidence type="ECO:0000259" key="4">
    <source>
        <dbReference type="Pfam" id="PF04821"/>
    </source>
</evidence>
<dbReference type="GO" id="GO:0003677">
    <property type="term" value="F:DNA binding"/>
    <property type="evidence" value="ECO:0007669"/>
    <property type="project" value="TreeGrafter"/>
</dbReference>
<dbReference type="PANTHER" id="PTHR22940">
    <property type="entry name" value="TIMEOUT/TIMELESS-2"/>
    <property type="match status" value="1"/>
</dbReference>
<feature type="domain" description="Timeless N-terminal" evidence="4">
    <location>
        <begin position="31"/>
        <end position="283"/>
    </location>
</feature>
<evidence type="ECO:0000313" key="6">
    <source>
        <dbReference type="EMBL" id="CAD8238198.1"/>
    </source>
</evidence>
<name>A0A6U0I6A2_MICPS</name>
<sequence>MHLEKEVFDIAHLQSLATSLGKRQKHNEDCVYVRDPQCHETLQDILRFLRRDTTSSRSIMLLLHGWNLVEKDLIPLLLNYRGEASVFLDSIKLLVFLTLPADQESSSYAQQRRCILNTLTALLQSQEIIPVLFSALLVSLERYEVNQLRSNDEDAKVIQLFLTLIRNLLAGTDYRVAGSRGQDHVVLKEKLLTVLFDLQFPALLSQMAKDARKNPFTEESALLVEIFDLLFLDQNPSLLALFFDQQRREAPSVKAAKNSQSWTTCQQDRHKHVRHSRFGSRVVSASSGDTVNSKRTGFRSFLLTRRSYFGKATNFPWPEGSPHKPLVQHQLAQLAADLSSGGFNELILAALSQLRHQSNLDSEEYSARLHGFLGISSFFIHFFRIRFNSGDDAVQPVTNVLDKNVLFWLLHAWHSLEEAKDVHGLIRISGLVKEMFLFLDDIIRKYGHADQFASKALASAVLIESKDNYLHFYLTAVKRYDSNSVPFVYLANILEGLHAVVSLMKQTDLTDVTLPAELMVQSIIDKHVQLLAFWHLNSQELNKTMMIYLGHAQTMGKNCLYHSLKILVSLHGFATGHNGHTPFSSDIMSMQCYRLTETPDRQNEKLQVIKLASVILVDFMKALNSSSAFLLKNTITNLIL</sequence>
<dbReference type="GO" id="GO:0000076">
    <property type="term" value="P:DNA replication checkpoint signaling"/>
    <property type="evidence" value="ECO:0007669"/>
    <property type="project" value="TreeGrafter"/>
</dbReference>
<dbReference type="EMBL" id="HBDY01008203">
    <property type="protein sequence ID" value="CAD8238198.1"/>
    <property type="molecule type" value="Transcribed_RNA"/>
</dbReference>
<keyword evidence="2" id="KW-0539">Nucleus</keyword>
<dbReference type="PANTHER" id="PTHR22940:SF4">
    <property type="entry name" value="PROTEIN TIMELESS HOMOLOG"/>
    <property type="match status" value="1"/>
</dbReference>
<dbReference type="AlphaFoldDB" id="A0A6U0I6A2"/>
<protein>
    <recommendedName>
        <fullName evidence="4">Timeless N-terminal domain-containing protein</fullName>
    </recommendedName>
</protein>
<evidence type="ECO:0000313" key="5">
    <source>
        <dbReference type="EMBL" id="CAD8238195.1"/>
    </source>
</evidence>
<evidence type="ECO:0000256" key="3">
    <source>
        <dbReference type="ARBA" id="ARBA00023306"/>
    </source>
</evidence>